<evidence type="ECO:0000313" key="3">
    <source>
        <dbReference type="Proteomes" id="UP000054485"/>
    </source>
</evidence>
<dbReference type="Proteomes" id="UP000054485">
    <property type="component" value="Unassembled WGS sequence"/>
</dbReference>
<name>A0A0D0AMQ3_9AGAM</name>
<accession>A0A0D0AMQ3</accession>
<keyword evidence="3" id="KW-1185">Reference proteome</keyword>
<evidence type="ECO:0000256" key="1">
    <source>
        <dbReference type="SAM" id="MobiDB-lite"/>
    </source>
</evidence>
<protein>
    <submittedName>
        <fullName evidence="2">Uncharacterized protein</fullName>
    </submittedName>
</protein>
<reference evidence="3" key="2">
    <citation type="submission" date="2015-01" db="EMBL/GenBank/DDBJ databases">
        <title>Evolutionary Origins and Diversification of the Mycorrhizal Mutualists.</title>
        <authorList>
            <consortium name="DOE Joint Genome Institute"/>
            <consortium name="Mycorrhizal Genomics Consortium"/>
            <person name="Kohler A."/>
            <person name="Kuo A."/>
            <person name="Nagy L.G."/>
            <person name="Floudas D."/>
            <person name="Copeland A."/>
            <person name="Barry K.W."/>
            <person name="Cichocki N."/>
            <person name="Veneault-Fourrey C."/>
            <person name="LaButti K."/>
            <person name="Lindquist E.A."/>
            <person name="Lipzen A."/>
            <person name="Lundell T."/>
            <person name="Morin E."/>
            <person name="Murat C."/>
            <person name="Riley R."/>
            <person name="Ohm R."/>
            <person name="Sun H."/>
            <person name="Tunlid A."/>
            <person name="Henrissat B."/>
            <person name="Grigoriev I.V."/>
            <person name="Hibbett D.S."/>
            <person name="Martin F."/>
        </authorList>
    </citation>
    <scope>NUCLEOTIDE SEQUENCE [LARGE SCALE GENOMIC DNA]</scope>
    <source>
        <strain evidence="3">UH-Slu-Lm8-n1</strain>
    </source>
</reference>
<reference evidence="2 3" key="1">
    <citation type="submission" date="2014-04" db="EMBL/GenBank/DDBJ databases">
        <authorList>
            <consortium name="DOE Joint Genome Institute"/>
            <person name="Kuo A."/>
            <person name="Ruytinx J."/>
            <person name="Rineau F."/>
            <person name="Colpaert J."/>
            <person name="Kohler A."/>
            <person name="Nagy L.G."/>
            <person name="Floudas D."/>
            <person name="Copeland A."/>
            <person name="Barry K.W."/>
            <person name="Cichocki N."/>
            <person name="Veneault-Fourrey C."/>
            <person name="LaButti K."/>
            <person name="Lindquist E.A."/>
            <person name="Lipzen A."/>
            <person name="Lundell T."/>
            <person name="Morin E."/>
            <person name="Murat C."/>
            <person name="Sun H."/>
            <person name="Tunlid A."/>
            <person name="Henrissat B."/>
            <person name="Grigoriev I.V."/>
            <person name="Hibbett D.S."/>
            <person name="Martin F."/>
            <person name="Nordberg H.P."/>
            <person name="Cantor M.N."/>
            <person name="Hua S.X."/>
        </authorList>
    </citation>
    <scope>NUCLEOTIDE SEQUENCE [LARGE SCALE GENOMIC DNA]</scope>
    <source>
        <strain evidence="2 3">UH-Slu-Lm8-n1</strain>
    </source>
</reference>
<dbReference type="EMBL" id="KN835967">
    <property type="protein sequence ID" value="KIK33333.1"/>
    <property type="molecule type" value="Genomic_DNA"/>
</dbReference>
<organism evidence="2 3">
    <name type="scientific">Suillus luteus UH-Slu-Lm8-n1</name>
    <dbReference type="NCBI Taxonomy" id="930992"/>
    <lineage>
        <taxon>Eukaryota</taxon>
        <taxon>Fungi</taxon>
        <taxon>Dikarya</taxon>
        <taxon>Basidiomycota</taxon>
        <taxon>Agaricomycotina</taxon>
        <taxon>Agaricomycetes</taxon>
        <taxon>Agaricomycetidae</taxon>
        <taxon>Boletales</taxon>
        <taxon>Suillineae</taxon>
        <taxon>Suillaceae</taxon>
        <taxon>Suillus</taxon>
    </lineage>
</organism>
<gene>
    <name evidence="2" type="ORF">CY34DRAFT_99784</name>
</gene>
<dbReference type="HOGENOM" id="CLU_2321936_0_0_1"/>
<evidence type="ECO:0000313" key="2">
    <source>
        <dbReference type="EMBL" id="KIK33333.1"/>
    </source>
</evidence>
<dbReference type="InParanoid" id="A0A0D0AMQ3"/>
<sequence length="99" mass="11031">MLSRKVLSFKRTVTITLSGSSLFTTHFSIPHWLSLLTPPYHLKKLQRTFECDSTPASLPSSPPHKKSAPAFQSPNREHLREVLQSGGTADLDAQQGKFI</sequence>
<proteinExistence type="predicted"/>
<feature type="region of interest" description="Disordered" evidence="1">
    <location>
        <begin position="52"/>
        <end position="99"/>
    </location>
</feature>
<dbReference type="AlphaFoldDB" id="A0A0D0AMQ3"/>